<dbReference type="STRING" id="1123384.AJ81_07560"/>
<evidence type="ECO:0000313" key="11">
    <source>
        <dbReference type="Proteomes" id="UP000077469"/>
    </source>
</evidence>
<dbReference type="Gene3D" id="3.40.50.2300">
    <property type="match status" value="1"/>
</dbReference>
<dbReference type="GO" id="GO:0000156">
    <property type="term" value="F:phosphorelay response regulator activity"/>
    <property type="evidence" value="ECO:0007669"/>
    <property type="project" value="TreeGrafter"/>
</dbReference>
<name>A0A0X1KS30_9THEM</name>
<dbReference type="Pfam" id="PF00486">
    <property type="entry name" value="Trans_reg_C"/>
    <property type="match status" value="1"/>
</dbReference>
<keyword evidence="2" id="KW-0902">Two-component regulatory system</keyword>
<dbReference type="PATRIC" id="fig|1123384.7.peg.1516"/>
<feature type="domain" description="Response regulatory" evidence="8">
    <location>
        <begin position="2"/>
        <end position="116"/>
    </location>
</feature>
<dbReference type="PANTHER" id="PTHR48111:SF22">
    <property type="entry name" value="REGULATOR OF RPOS"/>
    <property type="match status" value="1"/>
</dbReference>
<evidence type="ECO:0000313" key="10">
    <source>
        <dbReference type="EMBL" id="AJC74063.1"/>
    </source>
</evidence>
<dbReference type="KEGG" id="phy:AJ81_07560"/>
<dbReference type="GO" id="GO:0032993">
    <property type="term" value="C:protein-DNA complex"/>
    <property type="evidence" value="ECO:0007669"/>
    <property type="project" value="TreeGrafter"/>
</dbReference>
<dbReference type="CDD" id="cd00383">
    <property type="entry name" value="trans_reg_C"/>
    <property type="match status" value="1"/>
</dbReference>
<dbReference type="GO" id="GO:0006355">
    <property type="term" value="P:regulation of DNA-templated transcription"/>
    <property type="evidence" value="ECO:0007669"/>
    <property type="project" value="InterPro"/>
</dbReference>
<dbReference type="Pfam" id="PF00072">
    <property type="entry name" value="Response_reg"/>
    <property type="match status" value="1"/>
</dbReference>
<keyword evidence="1 6" id="KW-0597">Phosphoprotein</keyword>
<keyword evidence="3" id="KW-0805">Transcription regulation</keyword>
<evidence type="ECO:0000256" key="3">
    <source>
        <dbReference type="ARBA" id="ARBA00023015"/>
    </source>
</evidence>
<dbReference type="SUPFAM" id="SSF52172">
    <property type="entry name" value="CheY-like"/>
    <property type="match status" value="1"/>
</dbReference>
<evidence type="ECO:0000256" key="6">
    <source>
        <dbReference type="PROSITE-ProRule" id="PRU00169"/>
    </source>
</evidence>
<dbReference type="Gene3D" id="6.10.250.690">
    <property type="match status" value="1"/>
</dbReference>
<dbReference type="InterPro" id="IPR011006">
    <property type="entry name" value="CheY-like_superfamily"/>
</dbReference>
<dbReference type="PROSITE" id="PS51755">
    <property type="entry name" value="OMPR_PHOB"/>
    <property type="match status" value="1"/>
</dbReference>
<dbReference type="InterPro" id="IPR036388">
    <property type="entry name" value="WH-like_DNA-bd_sf"/>
</dbReference>
<sequence length="224" mass="25574">MRILVVEDNEDLANSIKRGLEKEGYSVQLAFDGDTGLDMALEGNYDCIVLDVLLPGVDGFEFVQTLRETNVQTPVLMLTALDSVDDKVTGLSSGADDYLTKPFDFRELLARVQSLIRRSHLLRGEVLSFKDIQLNSRTRKVTVKGAELKLSRREFDLLELFMRDPNVVFSREEILERVWGNERETKSNVVDVYVLYLRSKLKPFGYDKFLESVPGIGYRLRTEA</sequence>
<keyword evidence="5" id="KW-0804">Transcription</keyword>
<feature type="domain" description="OmpR/PhoB-type" evidence="9">
    <location>
        <begin position="124"/>
        <end position="222"/>
    </location>
</feature>
<dbReference type="EMBL" id="CP007141">
    <property type="protein sequence ID" value="AJC74063.1"/>
    <property type="molecule type" value="Genomic_DNA"/>
</dbReference>
<dbReference type="PROSITE" id="PS50110">
    <property type="entry name" value="RESPONSE_REGULATORY"/>
    <property type="match status" value="1"/>
</dbReference>
<evidence type="ECO:0000259" key="8">
    <source>
        <dbReference type="PROSITE" id="PS50110"/>
    </source>
</evidence>
<dbReference type="CDD" id="cd17625">
    <property type="entry name" value="REC_OmpR_DrrD-like"/>
    <property type="match status" value="1"/>
</dbReference>
<feature type="DNA-binding region" description="OmpR/PhoB-type" evidence="7">
    <location>
        <begin position="124"/>
        <end position="222"/>
    </location>
</feature>
<proteinExistence type="predicted"/>
<organism evidence="10 11">
    <name type="scientific">Pseudothermotoga hypogea DSM 11164 = NBRC 106472</name>
    <dbReference type="NCBI Taxonomy" id="1123384"/>
    <lineage>
        <taxon>Bacteria</taxon>
        <taxon>Thermotogati</taxon>
        <taxon>Thermotogota</taxon>
        <taxon>Thermotogae</taxon>
        <taxon>Thermotogales</taxon>
        <taxon>Thermotogaceae</taxon>
        <taxon>Pseudothermotoga</taxon>
    </lineage>
</organism>
<evidence type="ECO:0000256" key="4">
    <source>
        <dbReference type="ARBA" id="ARBA00023125"/>
    </source>
</evidence>
<dbReference type="SMART" id="SM00448">
    <property type="entry name" value="REC"/>
    <property type="match status" value="1"/>
</dbReference>
<dbReference type="InterPro" id="IPR039420">
    <property type="entry name" value="WalR-like"/>
</dbReference>
<feature type="modified residue" description="4-aspartylphosphate" evidence="6">
    <location>
        <position position="51"/>
    </location>
</feature>
<evidence type="ECO:0000256" key="1">
    <source>
        <dbReference type="ARBA" id="ARBA00022553"/>
    </source>
</evidence>
<evidence type="ECO:0000256" key="2">
    <source>
        <dbReference type="ARBA" id="ARBA00023012"/>
    </source>
</evidence>
<dbReference type="InterPro" id="IPR001867">
    <property type="entry name" value="OmpR/PhoB-type_DNA-bd"/>
</dbReference>
<dbReference type="PaxDb" id="1123384-AJ81_07560"/>
<dbReference type="Proteomes" id="UP000077469">
    <property type="component" value="Chromosome"/>
</dbReference>
<dbReference type="Gene3D" id="1.10.10.10">
    <property type="entry name" value="Winged helix-like DNA-binding domain superfamily/Winged helix DNA-binding domain"/>
    <property type="match status" value="1"/>
</dbReference>
<dbReference type="AlphaFoldDB" id="A0A0X1KS30"/>
<keyword evidence="4 7" id="KW-0238">DNA-binding</keyword>
<dbReference type="OrthoDB" id="48397at2"/>
<evidence type="ECO:0000256" key="7">
    <source>
        <dbReference type="PROSITE-ProRule" id="PRU01091"/>
    </source>
</evidence>
<dbReference type="PANTHER" id="PTHR48111">
    <property type="entry name" value="REGULATOR OF RPOS"/>
    <property type="match status" value="1"/>
</dbReference>
<dbReference type="RefSeq" id="WP_031504226.1">
    <property type="nucleotide sequence ID" value="NC_022795.1"/>
</dbReference>
<evidence type="ECO:0000256" key="5">
    <source>
        <dbReference type="ARBA" id="ARBA00023163"/>
    </source>
</evidence>
<evidence type="ECO:0000259" key="9">
    <source>
        <dbReference type="PROSITE" id="PS51755"/>
    </source>
</evidence>
<reference evidence="10 11" key="1">
    <citation type="submission" date="2014-01" db="EMBL/GenBank/DDBJ databases">
        <title>Genome sequencing of Thermotog hypogea.</title>
        <authorList>
            <person name="Zhang X."/>
            <person name="Alvare G."/>
            <person name="Fristensky B."/>
            <person name="Chen L."/>
            <person name="Suen T."/>
            <person name="Chen Q."/>
            <person name="Ma K."/>
        </authorList>
    </citation>
    <scope>NUCLEOTIDE SEQUENCE [LARGE SCALE GENOMIC DNA]</scope>
    <source>
        <strain evidence="10 11">DSM 11164</strain>
    </source>
</reference>
<dbReference type="GO" id="GO:0005829">
    <property type="term" value="C:cytosol"/>
    <property type="evidence" value="ECO:0007669"/>
    <property type="project" value="TreeGrafter"/>
</dbReference>
<accession>A0A0X1KS30</accession>
<keyword evidence="11" id="KW-1185">Reference proteome</keyword>
<gene>
    <name evidence="10" type="ORF">AJ81_07560</name>
</gene>
<protein>
    <submittedName>
        <fullName evidence="10">Transcriptional regulator</fullName>
    </submittedName>
</protein>
<dbReference type="SMART" id="SM00862">
    <property type="entry name" value="Trans_reg_C"/>
    <property type="match status" value="1"/>
</dbReference>
<dbReference type="FunFam" id="3.40.50.2300:FF:000001">
    <property type="entry name" value="DNA-binding response regulator PhoB"/>
    <property type="match status" value="1"/>
</dbReference>
<dbReference type="InterPro" id="IPR001789">
    <property type="entry name" value="Sig_transdc_resp-reg_receiver"/>
</dbReference>
<dbReference type="GO" id="GO:0000976">
    <property type="term" value="F:transcription cis-regulatory region binding"/>
    <property type="evidence" value="ECO:0007669"/>
    <property type="project" value="TreeGrafter"/>
</dbReference>